<dbReference type="GO" id="GO:0000381">
    <property type="term" value="P:regulation of alternative mRNA splicing, via spliceosome"/>
    <property type="evidence" value="ECO:0007669"/>
    <property type="project" value="InterPro"/>
</dbReference>
<accession>A0A2S6BWP5</accession>
<dbReference type="Pfam" id="PF09745">
    <property type="entry name" value="NSRP1_N"/>
    <property type="match status" value="1"/>
</dbReference>
<evidence type="ECO:0000259" key="4">
    <source>
        <dbReference type="Pfam" id="PF09745"/>
    </source>
</evidence>
<feature type="region of interest" description="Disordered" evidence="3">
    <location>
        <begin position="1"/>
        <end position="97"/>
    </location>
</feature>
<feature type="compositionally biased region" description="Basic and acidic residues" evidence="3">
    <location>
        <begin position="185"/>
        <end position="206"/>
    </location>
</feature>
<feature type="compositionally biased region" description="Pro residues" evidence="3">
    <location>
        <begin position="52"/>
        <end position="70"/>
    </location>
</feature>
<dbReference type="STRING" id="357750.A0A2S6BWP5"/>
<feature type="region of interest" description="Disordered" evidence="3">
    <location>
        <begin position="289"/>
        <end position="374"/>
    </location>
</feature>
<dbReference type="AlphaFoldDB" id="A0A2S6BWP5"/>
<evidence type="ECO:0000313" key="5">
    <source>
        <dbReference type="EMBL" id="PPJ51883.1"/>
    </source>
</evidence>
<feature type="domain" description="Nuclear speckle splicing regulatory protein 1 N-terminal" evidence="4">
    <location>
        <begin position="92"/>
        <end position="209"/>
    </location>
</feature>
<keyword evidence="6" id="KW-1185">Reference proteome</keyword>
<feature type="compositionally biased region" description="Polar residues" evidence="3">
    <location>
        <begin position="309"/>
        <end position="318"/>
    </location>
</feature>
<feature type="compositionally biased region" description="Basic and acidic residues" evidence="3">
    <location>
        <begin position="320"/>
        <end position="362"/>
    </location>
</feature>
<feature type="region of interest" description="Disordered" evidence="3">
    <location>
        <begin position="184"/>
        <end position="212"/>
    </location>
</feature>
<name>A0A2S6BWP5_9PEZI</name>
<sequence length="392" mass="43834">MSLKYGLNVKKKGAPPPRRTLLDDEDGDDQPQSAGPTEVAVEEISSFGRSTKPPPQSKPAPGLTKPPPKNPPKRLNDEDDSRQDLSALRAAQNKVKDAQEVDAAIFDYDSFHDAKTSVTEAKKAAQKEDAILRKPKYINNLLESASRRKQDQQIAKEKLLQKEREAEGDEFADKEKFVTGAYKAQQEETRKLEEEEKKRAEEEAKRRGNKLVGGMAGFYRTMMDQSEKQHQEAVEAAERAEKEGVKIGEGDRKKTDAEIAEEAKAAGKNIHVNEEGQITDKRELLSAGLNIVPSGKGSDRRGADHLKSSNRPAQSAFPSRNKDVQQATRERQSRMMEEQIAERQKRQREEEDAEREKLEKAAKSTKTTADVSDAKARYLARKAAKEKEKSGV</sequence>
<dbReference type="OrthoDB" id="446635at2759"/>
<comment type="caution">
    <text evidence="5">The sequence shown here is derived from an EMBL/GenBank/DDBJ whole genome shotgun (WGS) entry which is preliminary data.</text>
</comment>
<dbReference type="InterPro" id="IPR018612">
    <property type="entry name" value="NSRP1_N"/>
</dbReference>
<evidence type="ECO:0000313" key="6">
    <source>
        <dbReference type="Proteomes" id="UP000237631"/>
    </source>
</evidence>
<dbReference type="PANTHER" id="PTHR47845">
    <property type="entry name" value="NUCLEAR SPECKLE SPLICING REGULATORY PROTEIN 1 HOMOLOG"/>
    <property type="match status" value="1"/>
</dbReference>
<gene>
    <name evidence="5" type="ORF">CBER1_09068</name>
</gene>
<dbReference type="Proteomes" id="UP000237631">
    <property type="component" value="Unassembled WGS sequence"/>
</dbReference>
<evidence type="ECO:0000256" key="3">
    <source>
        <dbReference type="SAM" id="MobiDB-lite"/>
    </source>
</evidence>
<reference evidence="6" key="1">
    <citation type="journal article" date="2017" name="bioRxiv">
        <title>Conservation of a gene cluster reveals novel cercosporin biosynthetic mechanisms and extends production to the genus Colletotrichum.</title>
        <authorList>
            <person name="de Jonge R."/>
            <person name="Ebert M.K."/>
            <person name="Huitt-Roehl C.R."/>
            <person name="Pal P."/>
            <person name="Suttle J.C."/>
            <person name="Spanner R.E."/>
            <person name="Neubauer J.D."/>
            <person name="Jurick W.M.II."/>
            <person name="Stott K.A."/>
            <person name="Secor G.A."/>
            <person name="Thomma B.P.H.J."/>
            <person name="Van de Peer Y."/>
            <person name="Townsend C.A."/>
            <person name="Bolton M.D."/>
        </authorList>
    </citation>
    <scope>NUCLEOTIDE SEQUENCE [LARGE SCALE GENOMIC DNA]</scope>
    <source>
        <strain evidence="6">CBS538.71</strain>
    </source>
</reference>
<keyword evidence="2" id="KW-0175">Coiled coil</keyword>
<evidence type="ECO:0000256" key="1">
    <source>
        <dbReference type="ARBA" id="ARBA00010126"/>
    </source>
</evidence>
<protein>
    <recommendedName>
        <fullName evidence="4">Nuclear speckle splicing regulatory protein 1 N-terminal domain-containing protein</fullName>
    </recommendedName>
</protein>
<comment type="similarity">
    <text evidence="1">Belongs to the NSRP1 family.</text>
</comment>
<evidence type="ECO:0000256" key="2">
    <source>
        <dbReference type="ARBA" id="ARBA00023054"/>
    </source>
</evidence>
<feature type="compositionally biased region" description="Basic and acidic residues" evidence="3">
    <location>
        <begin position="297"/>
        <end position="307"/>
    </location>
</feature>
<feature type="region of interest" description="Disordered" evidence="3">
    <location>
        <begin position="225"/>
        <end position="257"/>
    </location>
</feature>
<dbReference type="InterPro" id="IPR053246">
    <property type="entry name" value="NS_splicing_regulatory_protein"/>
</dbReference>
<dbReference type="PANTHER" id="PTHR47845:SF1">
    <property type="entry name" value="NUCLEAR SPECKLE SPLICING REGULATORY PROTEIN 1 HOMOLOG"/>
    <property type="match status" value="1"/>
</dbReference>
<organism evidence="5 6">
    <name type="scientific">Cercospora berteroae</name>
    <dbReference type="NCBI Taxonomy" id="357750"/>
    <lineage>
        <taxon>Eukaryota</taxon>
        <taxon>Fungi</taxon>
        <taxon>Dikarya</taxon>
        <taxon>Ascomycota</taxon>
        <taxon>Pezizomycotina</taxon>
        <taxon>Dothideomycetes</taxon>
        <taxon>Dothideomycetidae</taxon>
        <taxon>Mycosphaerellales</taxon>
        <taxon>Mycosphaerellaceae</taxon>
        <taxon>Cercospora</taxon>
    </lineage>
</organism>
<dbReference type="EMBL" id="PNEN01001735">
    <property type="protein sequence ID" value="PPJ51883.1"/>
    <property type="molecule type" value="Genomic_DNA"/>
</dbReference>
<proteinExistence type="inferred from homology"/>